<organism evidence="5 6">
    <name type="scientific">Candidatus Corynebacterium intestinavium</name>
    <dbReference type="NCBI Taxonomy" id="2838531"/>
    <lineage>
        <taxon>Bacteria</taxon>
        <taxon>Bacillati</taxon>
        <taxon>Actinomycetota</taxon>
        <taxon>Actinomycetes</taxon>
        <taxon>Mycobacteriales</taxon>
        <taxon>Corynebacteriaceae</taxon>
        <taxon>Corynebacterium</taxon>
    </lineage>
</organism>
<dbReference type="InterPro" id="IPR036129">
    <property type="entry name" value="Glycerate_kinase_sf"/>
</dbReference>
<dbReference type="Pfam" id="PF02595">
    <property type="entry name" value="Gly_kinase"/>
    <property type="match status" value="1"/>
</dbReference>
<dbReference type="NCBIfam" id="TIGR00045">
    <property type="entry name" value="glycerate kinase"/>
    <property type="match status" value="1"/>
</dbReference>
<sequence length="411" mass="40858">MPSEGFTLEAMKFAVMPDSFKGALSAGEASAAITRGLLRALPGARISTIPMADGGEGTVEAMLAAHQVETGSTEDSATTSHFPHRVSCEVSGPHGPTAAPVAATYALLDERTAVIEMAAAAGLPLMGENRDIENSTTYGVGELIRDAVDNGATRILIGAGGSATNDLGCGAVTALGAVFRDASGEEFLPTGATLANVDSLDLSGIPEDITAASITILADIDNPILGSRGCAAIFAPQKGADAECVARLESGAEHLTEVLARSCGTSIAEMPGAGAAGGFAGGLVATLGAEIRPGIDALLDAVSFDSLAAGVDAIITAEGQIDGQSLSGKVPVGIARRAGGTPVFVLAGSVGITEESSGAASDMQPLYDAGISAVFTIGQRPEPLHAAIAGTAGNLETTAENLARTLAASTS</sequence>
<dbReference type="Gene3D" id="3.90.1510.10">
    <property type="entry name" value="Glycerate kinase, domain 2"/>
    <property type="match status" value="1"/>
</dbReference>
<evidence type="ECO:0000313" key="6">
    <source>
        <dbReference type="Proteomes" id="UP000823907"/>
    </source>
</evidence>
<evidence type="ECO:0000256" key="3">
    <source>
        <dbReference type="ARBA" id="ARBA00022777"/>
    </source>
</evidence>
<keyword evidence="3 4" id="KW-0418">Kinase</keyword>
<dbReference type="InterPro" id="IPR018193">
    <property type="entry name" value="Glyc_kinase_flavodox-like_fold"/>
</dbReference>
<dbReference type="PANTHER" id="PTHR21599:SF0">
    <property type="entry name" value="GLYCERATE KINASE"/>
    <property type="match status" value="1"/>
</dbReference>
<dbReference type="AlphaFoldDB" id="A0A9D2ZQB9"/>
<name>A0A9D2ZQB9_9CORY</name>
<dbReference type="Proteomes" id="UP000823907">
    <property type="component" value="Unassembled WGS sequence"/>
</dbReference>
<dbReference type="EMBL" id="DWUR01000025">
    <property type="protein sequence ID" value="HJD48860.1"/>
    <property type="molecule type" value="Genomic_DNA"/>
</dbReference>
<evidence type="ECO:0000256" key="2">
    <source>
        <dbReference type="ARBA" id="ARBA00022679"/>
    </source>
</evidence>
<keyword evidence="2 4" id="KW-0808">Transferase</keyword>
<evidence type="ECO:0000256" key="4">
    <source>
        <dbReference type="PIRNR" id="PIRNR006078"/>
    </source>
</evidence>
<protein>
    <submittedName>
        <fullName evidence="5">Glycerate kinase</fullName>
    </submittedName>
</protein>
<dbReference type="SUPFAM" id="SSF110738">
    <property type="entry name" value="Glycerate kinase I"/>
    <property type="match status" value="1"/>
</dbReference>
<accession>A0A9D2ZQB9</accession>
<evidence type="ECO:0000313" key="5">
    <source>
        <dbReference type="EMBL" id="HJD48860.1"/>
    </source>
</evidence>
<evidence type="ECO:0000256" key="1">
    <source>
        <dbReference type="ARBA" id="ARBA00006284"/>
    </source>
</evidence>
<dbReference type="GO" id="GO:0031388">
    <property type="term" value="P:organic acid phosphorylation"/>
    <property type="evidence" value="ECO:0007669"/>
    <property type="project" value="UniProtKB-UniRule"/>
</dbReference>
<proteinExistence type="inferred from homology"/>
<dbReference type="InterPro" id="IPR004381">
    <property type="entry name" value="Glycerate_kinase"/>
</dbReference>
<dbReference type="PIRSF" id="PIRSF006078">
    <property type="entry name" value="GlxK"/>
    <property type="match status" value="1"/>
</dbReference>
<dbReference type="GO" id="GO:0008887">
    <property type="term" value="F:glycerate kinase activity"/>
    <property type="evidence" value="ECO:0007669"/>
    <property type="project" value="UniProtKB-UniRule"/>
</dbReference>
<dbReference type="Gene3D" id="3.40.50.10350">
    <property type="entry name" value="Glycerate kinase, domain 1"/>
    <property type="match status" value="1"/>
</dbReference>
<dbReference type="InterPro" id="IPR018197">
    <property type="entry name" value="Glycerate_kinase_RE-like"/>
</dbReference>
<gene>
    <name evidence="5" type="ORF">H9907_01820</name>
</gene>
<comment type="similarity">
    <text evidence="1 4">Belongs to the glycerate kinase type-1 family.</text>
</comment>
<reference evidence="5" key="2">
    <citation type="submission" date="2021-04" db="EMBL/GenBank/DDBJ databases">
        <authorList>
            <person name="Gilroy R."/>
        </authorList>
    </citation>
    <scope>NUCLEOTIDE SEQUENCE</scope>
    <source>
        <strain evidence="5">5925</strain>
    </source>
</reference>
<comment type="caution">
    <text evidence="5">The sequence shown here is derived from an EMBL/GenBank/DDBJ whole genome shotgun (WGS) entry which is preliminary data.</text>
</comment>
<reference evidence="5" key="1">
    <citation type="journal article" date="2021" name="PeerJ">
        <title>Extensive microbial diversity within the chicken gut microbiome revealed by metagenomics and culture.</title>
        <authorList>
            <person name="Gilroy R."/>
            <person name="Ravi A."/>
            <person name="Getino M."/>
            <person name="Pursley I."/>
            <person name="Horton D.L."/>
            <person name="Alikhan N.F."/>
            <person name="Baker D."/>
            <person name="Gharbi K."/>
            <person name="Hall N."/>
            <person name="Watson M."/>
            <person name="Adriaenssens E.M."/>
            <person name="Foster-Nyarko E."/>
            <person name="Jarju S."/>
            <person name="Secka A."/>
            <person name="Antonio M."/>
            <person name="Oren A."/>
            <person name="Chaudhuri R.R."/>
            <person name="La Ragione R."/>
            <person name="Hildebrand F."/>
            <person name="Pallen M.J."/>
        </authorList>
    </citation>
    <scope>NUCLEOTIDE SEQUENCE</scope>
    <source>
        <strain evidence="5">5925</strain>
    </source>
</reference>
<dbReference type="PANTHER" id="PTHR21599">
    <property type="entry name" value="GLYCERATE KINASE"/>
    <property type="match status" value="1"/>
</dbReference>